<evidence type="ECO:0008006" key="5">
    <source>
        <dbReference type="Google" id="ProtNLM"/>
    </source>
</evidence>
<dbReference type="GeneID" id="54483592"/>
<name>A0A6A6W497_9PEZI</name>
<organism evidence="3 4">
    <name type="scientific">Pseudovirgaria hyperparasitica</name>
    <dbReference type="NCBI Taxonomy" id="470096"/>
    <lineage>
        <taxon>Eukaryota</taxon>
        <taxon>Fungi</taxon>
        <taxon>Dikarya</taxon>
        <taxon>Ascomycota</taxon>
        <taxon>Pezizomycotina</taxon>
        <taxon>Dothideomycetes</taxon>
        <taxon>Dothideomycetes incertae sedis</taxon>
        <taxon>Acrospermales</taxon>
        <taxon>Acrospermaceae</taxon>
        <taxon>Pseudovirgaria</taxon>
    </lineage>
</organism>
<evidence type="ECO:0000313" key="4">
    <source>
        <dbReference type="Proteomes" id="UP000799437"/>
    </source>
</evidence>
<keyword evidence="2" id="KW-0732">Signal</keyword>
<dbReference type="Proteomes" id="UP000799437">
    <property type="component" value="Unassembled WGS sequence"/>
</dbReference>
<dbReference type="PANTHER" id="PTHR36578:SF1">
    <property type="entry name" value="APPLE DOMAIN-CONTAINING PROTEIN"/>
    <property type="match status" value="1"/>
</dbReference>
<reference evidence="3" key="1">
    <citation type="journal article" date="2020" name="Stud. Mycol.">
        <title>101 Dothideomycetes genomes: a test case for predicting lifestyles and emergence of pathogens.</title>
        <authorList>
            <person name="Haridas S."/>
            <person name="Albert R."/>
            <person name="Binder M."/>
            <person name="Bloem J."/>
            <person name="Labutti K."/>
            <person name="Salamov A."/>
            <person name="Andreopoulos B."/>
            <person name="Baker S."/>
            <person name="Barry K."/>
            <person name="Bills G."/>
            <person name="Bluhm B."/>
            <person name="Cannon C."/>
            <person name="Castanera R."/>
            <person name="Culley D."/>
            <person name="Daum C."/>
            <person name="Ezra D."/>
            <person name="Gonzalez J."/>
            <person name="Henrissat B."/>
            <person name="Kuo A."/>
            <person name="Liang C."/>
            <person name="Lipzen A."/>
            <person name="Lutzoni F."/>
            <person name="Magnuson J."/>
            <person name="Mondo S."/>
            <person name="Nolan M."/>
            <person name="Ohm R."/>
            <person name="Pangilinan J."/>
            <person name="Park H.-J."/>
            <person name="Ramirez L."/>
            <person name="Alfaro M."/>
            <person name="Sun H."/>
            <person name="Tritt A."/>
            <person name="Yoshinaga Y."/>
            <person name="Zwiers L.-H."/>
            <person name="Turgeon B."/>
            <person name="Goodwin S."/>
            <person name="Spatafora J."/>
            <person name="Crous P."/>
            <person name="Grigoriev I."/>
        </authorList>
    </citation>
    <scope>NUCLEOTIDE SEQUENCE</scope>
    <source>
        <strain evidence="3">CBS 121739</strain>
    </source>
</reference>
<dbReference type="EMBL" id="ML996574">
    <property type="protein sequence ID" value="KAF2756854.1"/>
    <property type="molecule type" value="Genomic_DNA"/>
</dbReference>
<dbReference type="RefSeq" id="XP_033599305.1">
    <property type="nucleotide sequence ID" value="XM_033742538.1"/>
</dbReference>
<accession>A0A6A6W497</accession>
<keyword evidence="4" id="KW-1185">Reference proteome</keyword>
<feature type="region of interest" description="Disordered" evidence="1">
    <location>
        <begin position="173"/>
        <end position="206"/>
    </location>
</feature>
<dbReference type="OrthoDB" id="271448at2759"/>
<proteinExistence type="predicted"/>
<feature type="compositionally biased region" description="Polar residues" evidence="1">
    <location>
        <begin position="173"/>
        <end position="201"/>
    </location>
</feature>
<protein>
    <recommendedName>
        <fullName evidence="5">Apple domain-containing protein</fullName>
    </recommendedName>
</protein>
<evidence type="ECO:0000256" key="2">
    <source>
        <dbReference type="SAM" id="SignalP"/>
    </source>
</evidence>
<gene>
    <name evidence="3" type="ORF">EJ05DRAFT_45766</name>
</gene>
<dbReference type="AlphaFoldDB" id="A0A6A6W497"/>
<feature type="chain" id="PRO_5025677251" description="Apple domain-containing protein" evidence="2">
    <location>
        <begin position="17"/>
        <end position="602"/>
    </location>
</feature>
<evidence type="ECO:0000256" key="1">
    <source>
        <dbReference type="SAM" id="MobiDB-lite"/>
    </source>
</evidence>
<feature type="signal peptide" evidence="2">
    <location>
        <begin position="1"/>
        <end position="16"/>
    </location>
</feature>
<dbReference type="PANTHER" id="PTHR36578">
    <property type="entry name" value="CHROMOSOME 15, WHOLE GENOME SHOTGUN SEQUENCE"/>
    <property type="match status" value="1"/>
</dbReference>
<evidence type="ECO:0000313" key="3">
    <source>
        <dbReference type="EMBL" id="KAF2756854.1"/>
    </source>
</evidence>
<sequence>MGSLAVIALGLGLASAAVLNGGSIPGKNIPSDAPVNTTIPSVRLAKWCNDEGRTQGQHVACELMLHPERADGSSVLDRCLPAQVPSRECNFINEFARQCTQAFKGEPVTPIAPRRNGPYSVAECEDTLDWLRNCNGAHPCVMAAFSISWCKTRSNDDSVTALCQRLLEGDSTQTSRQKTPCSTFERQISSGPSRASNSSTLGRAKSTGVVVKGSHVKPSGIVVHNATTGIKIKPGIVVVDNPRFNASSIIIRPSNSTFSNTTINHVHSKTTVGPARDQVTASNRTSKPIPSILVNGTTTFGHQINVTVVPLGHSDGKSFNTTVNITAPGPVRRPCSPQTAGTAPLPLHDTAGDFLNFDKYAIIAKDANTPQGYIRVFENAKASVDLSTFISGKQLNKYDPMECARECDAVSSCGGFNIFVQRDPIFIPGPRCPNPASSASFRCALFGSFLGESSVTDRGSSMEEFEVMIAGSNGYNRKQILPNRIDGFGAAVALPGSFHISQSISGSQLVVGPYEPAQCAILCNQELTMVGSGGGSAKSSVHAHRRCGYFNAFLAVLNTKPVGTFCALYANAMPAKNATLKSVEYDGKKFEVAYSYGYAPEN</sequence>